<name>A0ABD3B2Q3_9GENT</name>
<evidence type="ECO:0000313" key="1">
    <source>
        <dbReference type="EMBL" id="KAL3537827.1"/>
    </source>
</evidence>
<keyword evidence="2" id="KW-1185">Reference proteome</keyword>
<evidence type="ECO:0000313" key="2">
    <source>
        <dbReference type="Proteomes" id="UP001630127"/>
    </source>
</evidence>
<proteinExistence type="predicted"/>
<protein>
    <submittedName>
        <fullName evidence="1">Uncharacterized protein</fullName>
    </submittedName>
</protein>
<organism evidence="1 2">
    <name type="scientific">Cinchona calisaya</name>
    <dbReference type="NCBI Taxonomy" id="153742"/>
    <lineage>
        <taxon>Eukaryota</taxon>
        <taxon>Viridiplantae</taxon>
        <taxon>Streptophyta</taxon>
        <taxon>Embryophyta</taxon>
        <taxon>Tracheophyta</taxon>
        <taxon>Spermatophyta</taxon>
        <taxon>Magnoliopsida</taxon>
        <taxon>eudicotyledons</taxon>
        <taxon>Gunneridae</taxon>
        <taxon>Pentapetalae</taxon>
        <taxon>asterids</taxon>
        <taxon>lamiids</taxon>
        <taxon>Gentianales</taxon>
        <taxon>Rubiaceae</taxon>
        <taxon>Cinchonoideae</taxon>
        <taxon>Cinchoneae</taxon>
        <taxon>Cinchona</taxon>
    </lineage>
</organism>
<reference evidence="1 2" key="1">
    <citation type="submission" date="2024-11" db="EMBL/GenBank/DDBJ databases">
        <title>A near-complete genome assembly of Cinchona calisaya.</title>
        <authorList>
            <person name="Lian D.C."/>
            <person name="Zhao X.W."/>
            <person name="Wei L."/>
        </authorList>
    </citation>
    <scope>NUCLEOTIDE SEQUENCE [LARGE SCALE GENOMIC DNA]</scope>
    <source>
        <tissue evidence="1">Nenye</tissue>
    </source>
</reference>
<dbReference type="AlphaFoldDB" id="A0ABD3B2Q3"/>
<dbReference type="EMBL" id="JBJUIK010000001">
    <property type="protein sequence ID" value="KAL3537827.1"/>
    <property type="molecule type" value="Genomic_DNA"/>
</dbReference>
<dbReference type="Proteomes" id="UP001630127">
    <property type="component" value="Unassembled WGS sequence"/>
</dbReference>
<comment type="caution">
    <text evidence="1">The sequence shown here is derived from an EMBL/GenBank/DDBJ whole genome shotgun (WGS) entry which is preliminary data.</text>
</comment>
<gene>
    <name evidence="1" type="ORF">ACH5RR_001193</name>
</gene>
<sequence>MNHIPHQVYEIILNNTAVDLNLFAILCYELWRNHNAAQRNVFSTSVFVLKKNGEFVTGLAKNYKGTVDAEVSEAMVARDAIFFTNVLCLTNFTLQGNALSVIKLQQDNKELSSFAPISADYRNF</sequence>
<accession>A0ABD3B2Q3</accession>